<protein>
    <recommendedName>
        <fullName evidence="2">Phospholipase/carboxylesterase/thioesterase domain-containing protein</fullName>
    </recommendedName>
</protein>
<sequence>MSTLNLRPVDTSSSSSSSKTKAIPSPSSLKPWDCSYASSPDGKDVNLLIMLHGLGDTKTSFFNLAKQLNLPSTAVLSLSAPDPLPLMDSPSFSWYPTFTSQFDPLPLSSQNPTKPISALRSLLSTLTSPSIGWKLEDIHLFGWGQGGTTVLELGLDIGRNPLAPPSVASSSTTMATETKEESIGGKRLGSIVCVCAGLLTHPTLQLRIATPILWFNRLPPNSAIHQKTLTILKRAYREVQVVQGQQGQDSNAEAMPRGTEEWWGIMKFWGQVLGRANEGWKGQGEVFEVIR</sequence>
<name>A0AAW0YYI6_9TREE</name>
<keyword evidence="4" id="KW-1185">Reference proteome</keyword>
<dbReference type="AlphaFoldDB" id="A0AAW0YYI6"/>
<dbReference type="InterPro" id="IPR003140">
    <property type="entry name" value="PLipase/COase/thioEstase"/>
</dbReference>
<dbReference type="Pfam" id="PF02230">
    <property type="entry name" value="Abhydrolase_2"/>
    <property type="match status" value="1"/>
</dbReference>
<dbReference type="SUPFAM" id="SSF53474">
    <property type="entry name" value="alpha/beta-Hydrolases"/>
    <property type="match status" value="1"/>
</dbReference>
<comment type="caution">
    <text evidence="3">The sequence shown here is derived from an EMBL/GenBank/DDBJ whole genome shotgun (WGS) entry which is preliminary data.</text>
</comment>
<dbReference type="Proteomes" id="UP001388673">
    <property type="component" value="Unassembled WGS sequence"/>
</dbReference>
<proteinExistence type="predicted"/>
<reference evidence="3 4" key="1">
    <citation type="journal article" date="2024" name="bioRxiv">
        <title>Comparative genomics of Cryptococcus and Kwoniella reveals pathogenesis evolution and contrasting karyotype dynamics via intercentromeric recombination or chromosome fusion.</title>
        <authorList>
            <person name="Coelho M.A."/>
            <person name="David-Palma M."/>
            <person name="Shea T."/>
            <person name="Bowers K."/>
            <person name="McGinley-Smith S."/>
            <person name="Mohammad A.W."/>
            <person name="Gnirke A."/>
            <person name="Yurkov A.M."/>
            <person name="Nowrousian M."/>
            <person name="Sun S."/>
            <person name="Cuomo C.A."/>
            <person name="Heitman J."/>
        </authorList>
    </citation>
    <scope>NUCLEOTIDE SEQUENCE [LARGE SCALE GENOMIC DNA]</scope>
    <source>
        <strain evidence="3 4">CBS 13917</strain>
    </source>
</reference>
<dbReference type="Gene3D" id="3.40.50.1820">
    <property type="entry name" value="alpha/beta hydrolase"/>
    <property type="match status" value="1"/>
</dbReference>
<dbReference type="EMBL" id="JBCAWK010000006">
    <property type="protein sequence ID" value="KAK8854632.1"/>
    <property type="molecule type" value="Genomic_DNA"/>
</dbReference>
<evidence type="ECO:0000313" key="3">
    <source>
        <dbReference type="EMBL" id="KAK8854632.1"/>
    </source>
</evidence>
<dbReference type="RefSeq" id="XP_066802870.1">
    <property type="nucleotide sequence ID" value="XM_066946478.1"/>
</dbReference>
<dbReference type="InterPro" id="IPR029058">
    <property type="entry name" value="AB_hydrolase_fold"/>
</dbReference>
<gene>
    <name evidence="3" type="ORF">IAR55_003371</name>
</gene>
<accession>A0AAW0YYI6</accession>
<dbReference type="KEGG" id="kne:92180629"/>
<evidence type="ECO:0000256" key="1">
    <source>
        <dbReference type="SAM" id="MobiDB-lite"/>
    </source>
</evidence>
<organism evidence="3 4">
    <name type="scientific">Kwoniella newhampshirensis</name>
    <dbReference type="NCBI Taxonomy" id="1651941"/>
    <lineage>
        <taxon>Eukaryota</taxon>
        <taxon>Fungi</taxon>
        <taxon>Dikarya</taxon>
        <taxon>Basidiomycota</taxon>
        <taxon>Agaricomycotina</taxon>
        <taxon>Tremellomycetes</taxon>
        <taxon>Tremellales</taxon>
        <taxon>Cryptococcaceae</taxon>
        <taxon>Kwoniella</taxon>
    </lineage>
</organism>
<feature type="compositionally biased region" description="Low complexity" evidence="1">
    <location>
        <begin position="11"/>
        <end position="28"/>
    </location>
</feature>
<dbReference type="GeneID" id="92180629"/>
<feature type="region of interest" description="Disordered" evidence="1">
    <location>
        <begin position="1"/>
        <end position="30"/>
    </location>
</feature>
<dbReference type="GO" id="GO:0016787">
    <property type="term" value="F:hydrolase activity"/>
    <property type="evidence" value="ECO:0007669"/>
    <property type="project" value="InterPro"/>
</dbReference>
<evidence type="ECO:0000259" key="2">
    <source>
        <dbReference type="Pfam" id="PF02230"/>
    </source>
</evidence>
<feature type="domain" description="Phospholipase/carboxylesterase/thioesterase" evidence="2">
    <location>
        <begin position="38"/>
        <end position="157"/>
    </location>
</feature>
<evidence type="ECO:0000313" key="4">
    <source>
        <dbReference type="Proteomes" id="UP001388673"/>
    </source>
</evidence>